<evidence type="ECO:0000313" key="2">
    <source>
        <dbReference type="Proteomes" id="UP001293254"/>
    </source>
</evidence>
<gene>
    <name evidence="1" type="ORF">Salat_1473800</name>
</gene>
<evidence type="ECO:0000313" key="1">
    <source>
        <dbReference type="EMBL" id="KAK4427049.1"/>
    </source>
</evidence>
<name>A0AAE1YBM2_9LAMI</name>
<proteinExistence type="predicted"/>
<dbReference type="AlphaFoldDB" id="A0AAE1YBM2"/>
<accession>A0AAE1YBM2</accession>
<protein>
    <submittedName>
        <fullName evidence="1">Uncharacterized protein</fullName>
    </submittedName>
</protein>
<sequence>MKTVKKRKGVLGRSGLRRSRLNTRTAKGSLIVVGMRGGRQGSVSEHWNRLNNVGIVGSIPLLIKGSHWRVGEGKWIQIIKDRWLPEESSFCVLSESRSLPENTLMSELIANDGCCWRVELVERIFPPKVAEAILGAIRLRL</sequence>
<dbReference type="EMBL" id="JACGWO010000005">
    <property type="protein sequence ID" value="KAK4427049.1"/>
    <property type="molecule type" value="Genomic_DNA"/>
</dbReference>
<comment type="caution">
    <text evidence="1">The sequence shown here is derived from an EMBL/GenBank/DDBJ whole genome shotgun (WGS) entry which is preliminary data.</text>
</comment>
<dbReference type="Proteomes" id="UP001293254">
    <property type="component" value="Unassembled WGS sequence"/>
</dbReference>
<organism evidence="1 2">
    <name type="scientific">Sesamum alatum</name>
    <dbReference type="NCBI Taxonomy" id="300844"/>
    <lineage>
        <taxon>Eukaryota</taxon>
        <taxon>Viridiplantae</taxon>
        <taxon>Streptophyta</taxon>
        <taxon>Embryophyta</taxon>
        <taxon>Tracheophyta</taxon>
        <taxon>Spermatophyta</taxon>
        <taxon>Magnoliopsida</taxon>
        <taxon>eudicotyledons</taxon>
        <taxon>Gunneridae</taxon>
        <taxon>Pentapetalae</taxon>
        <taxon>asterids</taxon>
        <taxon>lamiids</taxon>
        <taxon>Lamiales</taxon>
        <taxon>Pedaliaceae</taxon>
        <taxon>Sesamum</taxon>
    </lineage>
</organism>
<keyword evidence="2" id="KW-1185">Reference proteome</keyword>
<reference evidence="1" key="2">
    <citation type="journal article" date="2024" name="Plant">
        <title>Genomic evolution and insights into agronomic trait innovations of Sesamum species.</title>
        <authorList>
            <person name="Miao H."/>
            <person name="Wang L."/>
            <person name="Qu L."/>
            <person name="Liu H."/>
            <person name="Sun Y."/>
            <person name="Le M."/>
            <person name="Wang Q."/>
            <person name="Wei S."/>
            <person name="Zheng Y."/>
            <person name="Lin W."/>
            <person name="Duan Y."/>
            <person name="Cao H."/>
            <person name="Xiong S."/>
            <person name="Wang X."/>
            <person name="Wei L."/>
            <person name="Li C."/>
            <person name="Ma Q."/>
            <person name="Ju M."/>
            <person name="Zhao R."/>
            <person name="Li G."/>
            <person name="Mu C."/>
            <person name="Tian Q."/>
            <person name="Mei H."/>
            <person name="Zhang T."/>
            <person name="Gao T."/>
            <person name="Zhang H."/>
        </authorList>
    </citation>
    <scope>NUCLEOTIDE SEQUENCE</scope>
    <source>
        <strain evidence="1">3651</strain>
    </source>
</reference>
<reference evidence="1" key="1">
    <citation type="submission" date="2020-06" db="EMBL/GenBank/DDBJ databases">
        <authorList>
            <person name="Li T."/>
            <person name="Hu X."/>
            <person name="Zhang T."/>
            <person name="Song X."/>
            <person name="Zhang H."/>
            <person name="Dai N."/>
            <person name="Sheng W."/>
            <person name="Hou X."/>
            <person name="Wei L."/>
        </authorList>
    </citation>
    <scope>NUCLEOTIDE SEQUENCE</scope>
    <source>
        <strain evidence="1">3651</strain>
        <tissue evidence="1">Leaf</tissue>
    </source>
</reference>